<feature type="compositionally biased region" description="Polar residues" evidence="1">
    <location>
        <begin position="126"/>
        <end position="139"/>
    </location>
</feature>
<evidence type="ECO:0000313" key="3">
    <source>
        <dbReference type="Proteomes" id="UP000299102"/>
    </source>
</evidence>
<protein>
    <submittedName>
        <fullName evidence="2">Uncharacterized protein</fullName>
    </submittedName>
</protein>
<organism evidence="2 3">
    <name type="scientific">Eumeta variegata</name>
    <name type="common">Bagworm moth</name>
    <name type="synonym">Eumeta japonica</name>
    <dbReference type="NCBI Taxonomy" id="151549"/>
    <lineage>
        <taxon>Eukaryota</taxon>
        <taxon>Metazoa</taxon>
        <taxon>Ecdysozoa</taxon>
        <taxon>Arthropoda</taxon>
        <taxon>Hexapoda</taxon>
        <taxon>Insecta</taxon>
        <taxon>Pterygota</taxon>
        <taxon>Neoptera</taxon>
        <taxon>Endopterygota</taxon>
        <taxon>Lepidoptera</taxon>
        <taxon>Glossata</taxon>
        <taxon>Ditrysia</taxon>
        <taxon>Tineoidea</taxon>
        <taxon>Psychidae</taxon>
        <taxon>Oiketicinae</taxon>
        <taxon>Eumeta</taxon>
    </lineage>
</organism>
<feature type="region of interest" description="Disordered" evidence="1">
    <location>
        <begin position="97"/>
        <end position="139"/>
    </location>
</feature>
<comment type="caution">
    <text evidence="2">The sequence shown here is derived from an EMBL/GenBank/DDBJ whole genome shotgun (WGS) entry which is preliminary data.</text>
</comment>
<name>A0A4C1ZAP6_EUMVA</name>
<dbReference type="EMBL" id="BGZK01001677">
    <property type="protein sequence ID" value="GBP84422.1"/>
    <property type="molecule type" value="Genomic_DNA"/>
</dbReference>
<reference evidence="2 3" key="1">
    <citation type="journal article" date="2019" name="Commun. Biol.">
        <title>The bagworm genome reveals a unique fibroin gene that provides high tensile strength.</title>
        <authorList>
            <person name="Kono N."/>
            <person name="Nakamura H."/>
            <person name="Ohtoshi R."/>
            <person name="Tomita M."/>
            <person name="Numata K."/>
            <person name="Arakawa K."/>
        </authorList>
    </citation>
    <scope>NUCLEOTIDE SEQUENCE [LARGE SCALE GENOMIC DNA]</scope>
</reference>
<evidence type="ECO:0000256" key="1">
    <source>
        <dbReference type="SAM" id="MobiDB-lite"/>
    </source>
</evidence>
<evidence type="ECO:0000313" key="2">
    <source>
        <dbReference type="EMBL" id="GBP84422.1"/>
    </source>
</evidence>
<accession>A0A4C1ZAP6</accession>
<dbReference type="AlphaFoldDB" id="A0A4C1ZAP6"/>
<dbReference type="Proteomes" id="UP000299102">
    <property type="component" value="Unassembled WGS sequence"/>
</dbReference>
<proteinExistence type="predicted"/>
<feature type="compositionally biased region" description="Basic residues" evidence="1">
    <location>
        <begin position="97"/>
        <end position="109"/>
    </location>
</feature>
<keyword evidence="3" id="KW-1185">Reference proteome</keyword>
<gene>
    <name evidence="2" type="ORF">EVAR_47809_1</name>
</gene>
<sequence>MTTNHRAEDVYSVYENQEYSSTVMWWYQWRKINGFFRSTMNTVSPSSGIFESTNICRPQQRRGDTQHTIAKNTIRGNEEARVRFAARPAATFSRLSRLRQRRHEKRKTANRSYTSSAVLEIAHAPAQTTERTAPNSAKA</sequence>